<keyword evidence="1" id="KW-0677">Repeat</keyword>
<dbReference type="AlphaFoldDB" id="A0A9R0IVD9"/>
<dbReference type="InterPro" id="IPR011990">
    <property type="entry name" value="TPR-like_helical_dom_sf"/>
</dbReference>
<dbReference type="KEGG" id="soe:110795015"/>
<dbReference type="InterPro" id="IPR002885">
    <property type="entry name" value="PPR_rpt"/>
</dbReference>
<feature type="repeat" description="PPR" evidence="3">
    <location>
        <begin position="577"/>
        <end position="612"/>
    </location>
</feature>
<dbReference type="FunFam" id="1.25.40.10:FF:000453">
    <property type="entry name" value="Pentatricopeptide repeat-containing protein mitochondrial"/>
    <property type="match status" value="1"/>
</dbReference>
<dbReference type="PANTHER" id="PTHR47926">
    <property type="entry name" value="PENTATRICOPEPTIDE REPEAT-CONTAINING PROTEIN"/>
    <property type="match status" value="1"/>
</dbReference>
<dbReference type="Proteomes" id="UP000813463">
    <property type="component" value="Chromosome 2"/>
</dbReference>
<dbReference type="Pfam" id="PF13041">
    <property type="entry name" value="PPR_2"/>
    <property type="match status" value="2"/>
</dbReference>
<reference evidence="5" key="2">
    <citation type="submission" date="2025-08" db="UniProtKB">
        <authorList>
            <consortium name="RefSeq"/>
        </authorList>
    </citation>
    <scope>IDENTIFICATION</scope>
    <source>
        <tissue evidence="5">Leaf</tissue>
    </source>
</reference>
<dbReference type="PROSITE" id="PS51375">
    <property type="entry name" value="PPR"/>
    <property type="match status" value="4"/>
</dbReference>
<sequence>MPTRQILFKTFLPSTHQKLLYTCRYYSINHHAHHLFDKSLQRTYLSISSYMLTFIHQNNGSRALSVFKTELQHNYPHGIHEDVVAIALKACRGDLKAGTMLHSFAMSSGYIQYRSVSNSLMSMYSKSGQFDSSIRVFGSMNDPDTVSYNTVLLGFQNTDDALCFAAHMNANGVVFDPVTYTTALSFCLDDKGFLFGFQLHSNILKSGFRCEVFIGNALITLYSRQGRIIEAEKVFHGMQMKDSVSWNAILCGYSQDGRYGLETICTFYAMLRQNVRPDNVSLTAAISACGYEKLLEMGRLLHGLSVKVGFGSDCAVCNLLMSTYAKCEVNEDAKTVFQGMAERNVVSWTTMISVFHEDALSLFHEMRIDEVYPNEVTFIGLLHAITLGDLFNEGKMIHGFCLKTGFLSKTNVSNSLITMYANFESMGDSREVFKELHYRDIVSWNTLISGYDQNKLYQDALEVFRLAKSEIMPNEYTFGSVLSAIGSAEAISLRYGQICHSHLLKLGVKSNAIVSAALLDMYGKRGSLYESKMIFKETIHRTQFAWTAIISAHARHADYDSVMQIFNEMEKQGVKPDTITFLSMLTACGRKGMVDMGRQIWDSMIKDNSIEPSTEHYSCMVDMLGRSGRLKEAEELLHQIPGGPSFSALQSLLGSCRTHGNMEMGRRMANALIEMEPKESGSYVLMSNLCAEKGDWEKVATLRRKMRDSRVRKEVGLSWVDVGNTNGSLIMHGFSSDDMSHPRSDDIYHMAASFGLEKKFMEIEELV</sequence>
<organism evidence="4 5">
    <name type="scientific">Spinacia oleracea</name>
    <name type="common">Spinach</name>
    <dbReference type="NCBI Taxonomy" id="3562"/>
    <lineage>
        <taxon>Eukaryota</taxon>
        <taxon>Viridiplantae</taxon>
        <taxon>Streptophyta</taxon>
        <taxon>Embryophyta</taxon>
        <taxon>Tracheophyta</taxon>
        <taxon>Spermatophyta</taxon>
        <taxon>Magnoliopsida</taxon>
        <taxon>eudicotyledons</taxon>
        <taxon>Gunneridae</taxon>
        <taxon>Pentapetalae</taxon>
        <taxon>Caryophyllales</taxon>
        <taxon>Chenopodiaceae</taxon>
        <taxon>Chenopodioideae</taxon>
        <taxon>Anserineae</taxon>
        <taxon>Spinacia</taxon>
    </lineage>
</organism>
<dbReference type="Pfam" id="PF20431">
    <property type="entry name" value="E_motif"/>
    <property type="match status" value="1"/>
</dbReference>
<evidence type="ECO:0000256" key="3">
    <source>
        <dbReference type="PROSITE-ProRule" id="PRU00708"/>
    </source>
</evidence>
<proteinExistence type="inferred from homology"/>
<dbReference type="GO" id="GO:0005739">
    <property type="term" value="C:mitochondrion"/>
    <property type="evidence" value="ECO:0007669"/>
    <property type="project" value="UniProtKB-ARBA"/>
</dbReference>
<dbReference type="Pfam" id="PF01535">
    <property type="entry name" value="PPR"/>
    <property type="match status" value="3"/>
</dbReference>
<dbReference type="OrthoDB" id="185373at2759"/>
<protein>
    <submittedName>
        <fullName evidence="5">Pentatricopeptide repeat-containing protein At4g32430, mitochondrial</fullName>
    </submittedName>
</protein>
<dbReference type="FunFam" id="1.25.40.10:FF:000205">
    <property type="entry name" value="Pentatricopeptide repeat-containing protein, mitochondrial"/>
    <property type="match status" value="1"/>
</dbReference>
<feature type="repeat" description="PPR" evidence="3">
    <location>
        <begin position="542"/>
        <end position="576"/>
    </location>
</feature>
<reference evidence="4" key="1">
    <citation type="journal article" date="2021" name="Nat. Commun.">
        <title>Genomic analyses provide insights into spinach domestication and the genetic basis of agronomic traits.</title>
        <authorList>
            <person name="Cai X."/>
            <person name="Sun X."/>
            <person name="Xu C."/>
            <person name="Sun H."/>
            <person name="Wang X."/>
            <person name="Ge C."/>
            <person name="Zhang Z."/>
            <person name="Wang Q."/>
            <person name="Fei Z."/>
            <person name="Jiao C."/>
            <person name="Wang Q."/>
        </authorList>
    </citation>
    <scope>NUCLEOTIDE SEQUENCE [LARGE SCALE GENOMIC DNA]</scope>
    <source>
        <strain evidence="4">cv. Varoflay</strain>
    </source>
</reference>
<dbReference type="InterPro" id="IPR046848">
    <property type="entry name" value="E_motif"/>
</dbReference>
<evidence type="ECO:0000313" key="5">
    <source>
        <dbReference type="RefSeq" id="XP_021855678.1"/>
    </source>
</evidence>
<dbReference type="InterPro" id="IPR046960">
    <property type="entry name" value="PPR_At4g14850-like_plant"/>
</dbReference>
<dbReference type="RefSeq" id="XP_021855678.1">
    <property type="nucleotide sequence ID" value="XM_021999986.2"/>
</dbReference>
<dbReference type="GeneID" id="110795015"/>
<dbReference type="Gene3D" id="1.25.40.10">
    <property type="entry name" value="Tetratricopeptide repeat domain"/>
    <property type="match status" value="5"/>
</dbReference>
<dbReference type="FunFam" id="1.25.40.10:FF:000573">
    <property type="entry name" value="Pentatricopeptide repeat-containing protein mitochondrial"/>
    <property type="match status" value="1"/>
</dbReference>
<dbReference type="GO" id="GO:0003723">
    <property type="term" value="F:RNA binding"/>
    <property type="evidence" value="ECO:0007669"/>
    <property type="project" value="InterPro"/>
</dbReference>
<accession>A0A9R0IVD9</accession>
<comment type="similarity">
    <text evidence="2">Belongs to the PPR family. PCMP-E subfamily.</text>
</comment>
<evidence type="ECO:0000256" key="1">
    <source>
        <dbReference type="ARBA" id="ARBA00022737"/>
    </source>
</evidence>
<feature type="repeat" description="PPR" evidence="3">
    <location>
        <begin position="440"/>
        <end position="470"/>
    </location>
</feature>
<keyword evidence="4" id="KW-1185">Reference proteome</keyword>
<dbReference type="NCBIfam" id="TIGR00756">
    <property type="entry name" value="PPR"/>
    <property type="match status" value="3"/>
</dbReference>
<dbReference type="PANTHER" id="PTHR47926:SF524">
    <property type="entry name" value="(WILD MALAYSIAN BANANA) HYPOTHETICAL PROTEIN"/>
    <property type="match status" value="1"/>
</dbReference>
<evidence type="ECO:0000256" key="2">
    <source>
        <dbReference type="ARBA" id="ARBA00061659"/>
    </source>
</evidence>
<evidence type="ECO:0000313" key="4">
    <source>
        <dbReference type="Proteomes" id="UP000813463"/>
    </source>
</evidence>
<name>A0A9R0IVD9_SPIOL</name>
<gene>
    <name evidence="5" type="primary">LOC110795015</name>
</gene>
<dbReference type="GO" id="GO:0009451">
    <property type="term" value="P:RNA modification"/>
    <property type="evidence" value="ECO:0007669"/>
    <property type="project" value="InterPro"/>
</dbReference>
<feature type="repeat" description="PPR" evidence="3">
    <location>
        <begin position="242"/>
        <end position="277"/>
    </location>
</feature>